<evidence type="ECO:0000256" key="7">
    <source>
        <dbReference type="SAM" id="Phobius"/>
    </source>
</evidence>
<organism evidence="8 9">
    <name type="scientific">Prorocentrum cordatum</name>
    <dbReference type="NCBI Taxonomy" id="2364126"/>
    <lineage>
        <taxon>Eukaryota</taxon>
        <taxon>Sar</taxon>
        <taxon>Alveolata</taxon>
        <taxon>Dinophyceae</taxon>
        <taxon>Prorocentrales</taxon>
        <taxon>Prorocentraceae</taxon>
        <taxon>Prorocentrum</taxon>
    </lineage>
</organism>
<evidence type="ECO:0000256" key="5">
    <source>
        <dbReference type="ARBA" id="ARBA00023136"/>
    </source>
</evidence>
<feature type="region of interest" description="Disordered" evidence="6">
    <location>
        <begin position="46"/>
        <end position="81"/>
    </location>
</feature>
<evidence type="ECO:0000256" key="3">
    <source>
        <dbReference type="ARBA" id="ARBA00022692"/>
    </source>
</evidence>
<comment type="similarity">
    <text evidence="2">Belongs to the IFI6/IFI27 family.</text>
</comment>
<dbReference type="PANTHER" id="PTHR16932">
    <property type="entry name" value="INTERFERON ALPHA-INDUCIBLE PROTEIN 27"/>
    <property type="match status" value="1"/>
</dbReference>
<name>A0ABN9Q0U0_9DINO</name>
<reference evidence="8" key="1">
    <citation type="submission" date="2023-10" db="EMBL/GenBank/DDBJ databases">
        <authorList>
            <person name="Chen Y."/>
            <person name="Shah S."/>
            <person name="Dougan E. K."/>
            <person name="Thang M."/>
            <person name="Chan C."/>
        </authorList>
    </citation>
    <scope>NUCLEOTIDE SEQUENCE [LARGE SCALE GENOMIC DNA]</scope>
</reference>
<sequence length="274" mass="28587">MAGLETGLLLDDGTATGGSCQARPAFSARLAISVFFLGALSLNQCGRRPVPSTPRTSRTGPTTRLHHGSPSDGATDVNESDQQVQAVARITEVPRTENRESVTILPQTRLTAAAAGVAALPSHADVNVSNASTRATLLSTRQPMALSLLSLPHWYIFSRRFWGCGARWIGVTLVAFCGGPLVIPLFFCGLALVGFTSRGVMHGSCAACCQAQAGTVAAGSCFACAQSVAARGMIASCSPPVLLSTATVSAMVALVVMYFSHCQYFPDVCCSADW</sequence>
<evidence type="ECO:0000256" key="1">
    <source>
        <dbReference type="ARBA" id="ARBA00004141"/>
    </source>
</evidence>
<dbReference type="Pfam" id="PF06140">
    <property type="entry name" value="Ifi-6-16"/>
    <property type="match status" value="1"/>
</dbReference>
<evidence type="ECO:0000256" key="6">
    <source>
        <dbReference type="SAM" id="MobiDB-lite"/>
    </source>
</evidence>
<evidence type="ECO:0000256" key="2">
    <source>
        <dbReference type="ARBA" id="ARBA00007262"/>
    </source>
</evidence>
<evidence type="ECO:0008006" key="10">
    <source>
        <dbReference type="Google" id="ProtNLM"/>
    </source>
</evidence>
<evidence type="ECO:0000313" key="9">
    <source>
        <dbReference type="Proteomes" id="UP001189429"/>
    </source>
</evidence>
<evidence type="ECO:0000256" key="4">
    <source>
        <dbReference type="ARBA" id="ARBA00022989"/>
    </source>
</evidence>
<dbReference type="InterPro" id="IPR009311">
    <property type="entry name" value="IFI6/IFI27-like"/>
</dbReference>
<feature type="transmembrane region" description="Helical" evidence="7">
    <location>
        <begin position="241"/>
        <end position="260"/>
    </location>
</feature>
<dbReference type="PANTHER" id="PTHR16932:SF18">
    <property type="entry name" value="INTERFERON, ALPHA-INDUCIBLE PROTEIN 27-LIKE 2"/>
    <property type="match status" value="1"/>
</dbReference>
<proteinExistence type="inferred from homology"/>
<feature type="transmembrane region" description="Helical" evidence="7">
    <location>
        <begin position="168"/>
        <end position="193"/>
    </location>
</feature>
<comment type="subcellular location">
    <subcellularLocation>
        <location evidence="1">Membrane</location>
        <topology evidence="1">Multi-pass membrane protein</topology>
    </subcellularLocation>
</comment>
<feature type="compositionally biased region" description="Low complexity" evidence="6">
    <location>
        <begin position="46"/>
        <end position="63"/>
    </location>
</feature>
<dbReference type="EMBL" id="CAUYUJ010001803">
    <property type="protein sequence ID" value="CAK0797714.1"/>
    <property type="molecule type" value="Genomic_DNA"/>
</dbReference>
<comment type="caution">
    <text evidence="8">The sequence shown here is derived from an EMBL/GenBank/DDBJ whole genome shotgun (WGS) entry which is preliminary data.</text>
</comment>
<gene>
    <name evidence="8" type="ORF">PCOR1329_LOCUS6717</name>
</gene>
<evidence type="ECO:0000313" key="8">
    <source>
        <dbReference type="EMBL" id="CAK0797714.1"/>
    </source>
</evidence>
<dbReference type="InterPro" id="IPR038213">
    <property type="entry name" value="IFI6/IFI27-like_sf"/>
</dbReference>
<keyword evidence="3 7" id="KW-0812">Transmembrane</keyword>
<accession>A0ABN9Q0U0</accession>
<keyword evidence="9" id="KW-1185">Reference proteome</keyword>
<dbReference type="Gene3D" id="6.10.110.10">
    <property type="match status" value="1"/>
</dbReference>
<keyword evidence="4 7" id="KW-1133">Transmembrane helix</keyword>
<keyword evidence="5 7" id="KW-0472">Membrane</keyword>
<dbReference type="Proteomes" id="UP001189429">
    <property type="component" value="Unassembled WGS sequence"/>
</dbReference>
<protein>
    <recommendedName>
        <fullName evidence="10">Transmembrane protein</fullName>
    </recommendedName>
</protein>